<feature type="domain" description="ISXO2-like transposase" evidence="1">
    <location>
        <begin position="116"/>
        <end position="193"/>
    </location>
</feature>
<evidence type="ECO:0000313" key="3">
    <source>
        <dbReference type="WBParaSite" id="TREG1_129710.1"/>
    </source>
</evidence>
<keyword evidence="2" id="KW-1185">Reference proteome</keyword>
<dbReference type="Pfam" id="PF12762">
    <property type="entry name" value="DDE_Tnp_IS1595"/>
    <property type="match status" value="1"/>
</dbReference>
<dbReference type="Proteomes" id="UP000050795">
    <property type="component" value="Unassembled WGS sequence"/>
</dbReference>
<evidence type="ECO:0000259" key="1">
    <source>
        <dbReference type="Pfam" id="PF12762"/>
    </source>
</evidence>
<dbReference type="AlphaFoldDB" id="A0AA85J6M3"/>
<reference evidence="3" key="2">
    <citation type="submission" date="2023-11" db="UniProtKB">
        <authorList>
            <consortium name="WormBaseParasite"/>
        </authorList>
    </citation>
    <scope>IDENTIFICATION</scope>
</reference>
<organism evidence="2 3">
    <name type="scientific">Trichobilharzia regenti</name>
    <name type="common">Nasal bird schistosome</name>
    <dbReference type="NCBI Taxonomy" id="157069"/>
    <lineage>
        <taxon>Eukaryota</taxon>
        <taxon>Metazoa</taxon>
        <taxon>Spiralia</taxon>
        <taxon>Lophotrochozoa</taxon>
        <taxon>Platyhelminthes</taxon>
        <taxon>Trematoda</taxon>
        <taxon>Digenea</taxon>
        <taxon>Strigeidida</taxon>
        <taxon>Schistosomatoidea</taxon>
        <taxon>Schistosomatidae</taxon>
        <taxon>Trichobilharzia</taxon>
    </lineage>
</organism>
<name>A0AA85J6M3_TRIRE</name>
<dbReference type="WBParaSite" id="TREG1_129710.1">
    <property type="protein sequence ID" value="TREG1_129710.1"/>
    <property type="gene ID" value="TREG1_129710"/>
</dbReference>
<accession>A0AA85J6M3</accession>
<sequence>MDVFDYCLDNGLIALSKICQCGGVMHIQKYTEAIDGFVYRCIECRRRISVREGTFLSRSKLPLTKILMIGNFWVLKRAYGTENSEVSAVQWYNYCRDVSSWKMNTLTQVLGGVGSTVHIDETVLIKRKYNRGRLQANQQWILGVVYDTTLRKGYIEAIPDRSAAVLVPINKRLVLLGTTVHTDEWSGYRQLSNQE</sequence>
<dbReference type="InterPro" id="IPR024445">
    <property type="entry name" value="Tnp_ISXO2-like"/>
</dbReference>
<dbReference type="PANTHER" id="PTHR47163">
    <property type="entry name" value="DDE_TNP_IS1595 DOMAIN-CONTAINING PROTEIN"/>
    <property type="match status" value="1"/>
</dbReference>
<proteinExistence type="predicted"/>
<reference evidence="2" key="1">
    <citation type="submission" date="2022-06" db="EMBL/GenBank/DDBJ databases">
        <authorList>
            <person name="Berger JAMES D."/>
            <person name="Berger JAMES D."/>
        </authorList>
    </citation>
    <scope>NUCLEOTIDE SEQUENCE [LARGE SCALE GENOMIC DNA]</scope>
</reference>
<evidence type="ECO:0000313" key="2">
    <source>
        <dbReference type="Proteomes" id="UP000050795"/>
    </source>
</evidence>
<protein>
    <recommendedName>
        <fullName evidence="1">ISXO2-like transposase domain-containing protein</fullName>
    </recommendedName>
</protein>
<dbReference type="InterPro" id="IPR053164">
    <property type="entry name" value="IS1016-like_transposase"/>
</dbReference>
<dbReference type="PANTHER" id="PTHR47163:SF2">
    <property type="entry name" value="SI:DKEY-17M8.2"/>
    <property type="match status" value="1"/>
</dbReference>